<feature type="compositionally biased region" description="Low complexity" evidence="1">
    <location>
        <begin position="84"/>
        <end position="104"/>
    </location>
</feature>
<sequence>MHTAIKGYARSLRWMPDSSTSSPYTTEAKPFGPNQAAASFPPREAGTDQRAQQRRRADHHYGRHHDRVTAHRQIPKARQESGETTRAPRPPGTTSSSPAPSESG</sequence>
<organism evidence="2 3">
    <name type="scientific">Streptomyces javensis</name>
    <dbReference type="NCBI Taxonomy" id="114698"/>
    <lineage>
        <taxon>Bacteria</taxon>
        <taxon>Bacillati</taxon>
        <taxon>Actinomycetota</taxon>
        <taxon>Actinomycetes</taxon>
        <taxon>Kitasatosporales</taxon>
        <taxon>Streptomycetaceae</taxon>
        <taxon>Streptomyces</taxon>
        <taxon>Streptomyces violaceusniger group</taxon>
    </lineage>
</organism>
<comment type="caution">
    <text evidence="2">The sequence shown here is derived from an EMBL/GenBank/DDBJ whole genome shotgun (WGS) entry which is preliminary data.</text>
</comment>
<proteinExistence type="predicted"/>
<evidence type="ECO:0000313" key="3">
    <source>
        <dbReference type="Proteomes" id="UP001500282"/>
    </source>
</evidence>
<evidence type="ECO:0000256" key="1">
    <source>
        <dbReference type="SAM" id="MobiDB-lite"/>
    </source>
</evidence>
<accession>A0ABN1WKB6</accession>
<feature type="region of interest" description="Disordered" evidence="1">
    <location>
        <begin position="1"/>
        <end position="104"/>
    </location>
</feature>
<dbReference type="Proteomes" id="UP001500282">
    <property type="component" value="Unassembled WGS sequence"/>
</dbReference>
<reference evidence="2 3" key="1">
    <citation type="journal article" date="2019" name="Int. J. Syst. Evol. Microbiol.">
        <title>The Global Catalogue of Microorganisms (GCM) 10K type strain sequencing project: providing services to taxonomists for standard genome sequencing and annotation.</title>
        <authorList>
            <consortium name="The Broad Institute Genomics Platform"/>
            <consortium name="The Broad Institute Genome Sequencing Center for Infectious Disease"/>
            <person name="Wu L."/>
            <person name="Ma J."/>
        </authorList>
    </citation>
    <scope>NUCLEOTIDE SEQUENCE [LARGE SCALE GENOMIC DNA]</scope>
    <source>
        <strain evidence="2 3">JCM 11448</strain>
    </source>
</reference>
<evidence type="ECO:0000313" key="2">
    <source>
        <dbReference type="EMBL" id="GAA1249763.1"/>
    </source>
</evidence>
<keyword evidence="3" id="KW-1185">Reference proteome</keyword>
<protein>
    <submittedName>
        <fullName evidence="2">Uncharacterized protein</fullName>
    </submittedName>
</protein>
<name>A0ABN1WKB6_9ACTN</name>
<feature type="compositionally biased region" description="Basic residues" evidence="1">
    <location>
        <begin position="52"/>
        <end position="66"/>
    </location>
</feature>
<gene>
    <name evidence="2" type="ORF">GCM10009579_04370</name>
</gene>
<dbReference type="EMBL" id="BAAAIH010000001">
    <property type="protein sequence ID" value="GAA1249763.1"/>
    <property type="molecule type" value="Genomic_DNA"/>
</dbReference>